<evidence type="ECO:0000313" key="2">
    <source>
        <dbReference type="Proteomes" id="UP000318313"/>
    </source>
</evidence>
<protein>
    <submittedName>
        <fullName evidence="1">Uncharacterized protein</fullName>
    </submittedName>
</protein>
<dbReference type="RefSeq" id="WP_145305742.1">
    <property type="nucleotide sequence ID" value="NZ_CP037452.1"/>
</dbReference>
<reference evidence="1 2" key="1">
    <citation type="submission" date="2019-03" db="EMBL/GenBank/DDBJ databases">
        <title>Deep-cultivation of Planctomycetes and their phenomic and genomic characterization uncovers novel biology.</title>
        <authorList>
            <person name="Wiegand S."/>
            <person name="Jogler M."/>
            <person name="Boedeker C."/>
            <person name="Pinto D."/>
            <person name="Vollmers J."/>
            <person name="Rivas-Marin E."/>
            <person name="Kohn T."/>
            <person name="Peeters S.H."/>
            <person name="Heuer A."/>
            <person name="Rast P."/>
            <person name="Oberbeckmann S."/>
            <person name="Bunk B."/>
            <person name="Jeske O."/>
            <person name="Meyerdierks A."/>
            <person name="Storesund J.E."/>
            <person name="Kallscheuer N."/>
            <person name="Luecker S."/>
            <person name="Lage O.M."/>
            <person name="Pohl T."/>
            <person name="Merkel B.J."/>
            <person name="Hornburger P."/>
            <person name="Mueller R.-W."/>
            <person name="Bruemmer F."/>
            <person name="Labrenz M."/>
            <person name="Spormann A.M."/>
            <person name="Op den Camp H."/>
            <person name="Overmann J."/>
            <person name="Amann R."/>
            <person name="Jetten M.S.M."/>
            <person name="Mascher T."/>
            <person name="Medema M.H."/>
            <person name="Devos D.P."/>
            <person name="Kaster A.-K."/>
            <person name="Ovreas L."/>
            <person name="Rohde M."/>
            <person name="Galperin M.Y."/>
            <person name="Jogler C."/>
        </authorList>
    </citation>
    <scope>NUCLEOTIDE SEQUENCE [LARGE SCALE GENOMIC DNA]</scope>
    <source>
        <strain evidence="1 2">Enr17</strain>
    </source>
</reference>
<dbReference type="EMBL" id="CP037452">
    <property type="protein sequence ID" value="QDV48620.1"/>
    <property type="molecule type" value="Genomic_DNA"/>
</dbReference>
<dbReference type="Proteomes" id="UP000318313">
    <property type="component" value="Chromosome"/>
</dbReference>
<accession>A0A518I6C3</accession>
<proteinExistence type="predicted"/>
<dbReference type="Pfam" id="PF12952">
    <property type="entry name" value="DUF3841"/>
    <property type="match status" value="1"/>
</dbReference>
<dbReference type="AlphaFoldDB" id="A0A518I6C3"/>
<gene>
    <name evidence="1" type="ORF">Enr17x_06330</name>
</gene>
<sequence>MQLWTIQTEGWLQDLRSKKKKFASYSRVKHDFRPHYKWMAQQMADRIGTNPERCPTFAWYKYFERHQRPDLRWSGHLPQGTPGVRVELEVNEAHVLLSQFELWHAVLNQNFLAENRRESDNHDELLESGKFTRKIMEDSWNRIFDLKFGDWRSWGKQSERAIQACIESVAVNQIRQVDHFIAR</sequence>
<keyword evidence="2" id="KW-1185">Reference proteome</keyword>
<name>A0A518I6C3_9PLAN</name>
<dbReference type="InterPro" id="IPR024211">
    <property type="entry name" value="DUF3841"/>
</dbReference>
<dbReference type="OrthoDB" id="286252at2"/>
<organism evidence="1 2">
    <name type="scientific">Gimesia fumaroli</name>
    <dbReference type="NCBI Taxonomy" id="2527976"/>
    <lineage>
        <taxon>Bacteria</taxon>
        <taxon>Pseudomonadati</taxon>
        <taxon>Planctomycetota</taxon>
        <taxon>Planctomycetia</taxon>
        <taxon>Planctomycetales</taxon>
        <taxon>Planctomycetaceae</taxon>
        <taxon>Gimesia</taxon>
    </lineage>
</organism>
<evidence type="ECO:0000313" key="1">
    <source>
        <dbReference type="EMBL" id="QDV48620.1"/>
    </source>
</evidence>
<dbReference type="KEGG" id="gfm:Enr17x_06330"/>